<dbReference type="PRINTS" id="PR00704">
    <property type="entry name" value="CALPAIN"/>
</dbReference>
<evidence type="ECO:0000256" key="9">
    <source>
        <dbReference type="ARBA" id="ARBA00022833"/>
    </source>
</evidence>
<evidence type="ECO:0000256" key="6">
    <source>
        <dbReference type="ARBA" id="ARBA00022771"/>
    </source>
</evidence>
<keyword evidence="4" id="KW-0479">Metal-binding</keyword>
<keyword evidence="12" id="KW-1133">Transmembrane helix</keyword>
<dbReference type="SMART" id="SM00230">
    <property type="entry name" value="CysPc"/>
    <property type="match status" value="1"/>
</dbReference>
<sequence length="840" mass="99003">MQEESKLSQNDIRASKRDKLSIIPQNANPIQNTFNEEYGVNIEEYYKAIDFCKKNNTNYKDDDFPSTQISLSNNKFAQMGAKQRESWEQIEWKRPLEFMKQDEIQLYFGDIEPNDIKQGLLGDCYFLCALSAMAEQPNLIRRLFQDQEKNDQGVYSIWLNIFGEWQNIVIDDYVPFKGNGPAFSRANGPELWVILLEKAYAKAYGSYEIIEGGNPAVALRDLTGAPYENLDRDSNLSNQEMAEQYWNYVRKHDKDRYIMTCYTDSTDVVEEENDLGLLSGHAYSILDAQEVQDNRGVKAKIFQIRNPWGRKEWKGDWSDTSDKWTQYWREKLNVKDVDDGTFWISIQDFAKYYLGVGICKVNDGYFYNSIRLDMSNSTQSLVKLTVTKESHLFVVLNQKDDKFFANEKDFNYSYLRIMVGKIEQNQFQFIGGNFVQNRECYIEDNFMPGEYVIYVEALWIGNFSRDLVVNTYSENHVTLKYIQNQDCDLICAHMLKSYALSQHSDKNIKYYQNNQQLSKRSHTAFQIMFLYYQNYTEDMLRIENIEMVKQEGFKICPPFKQSPNNIYEIQIPPGTEVVMYFKFDNPETGRTAYQSKFTTQVIPFNNNQIKDDEFLLGPFFNSTNLQVLHNQSAIYRNNTIKKNLSNKRQKFDAYILNINDDLPVELKPIEKNIITLIDNNTRSIISDWNKVTLYFTIGYILCSLLMCMFSSFQFFDLTIFLLATEVINRQNLTQQILRKIQLAMLISLVLQGYYLFKYENKQQEWISSDFIKFTLFLLQWAMLLVKIFVIICYTRMLMFYSQQINQLYETFQKVSVGTPKIKVRSENQDTRYQHFDDEQE</sequence>
<feature type="active site" evidence="10 11">
    <location>
        <position position="306"/>
    </location>
</feature>
<dbReference type="SUPFAM" id="SSF54001">
    <property type="entry name" value="Cysteine proteinases"/>
    <property type="match status" value="1"/>
</dbReference>
<keyword evidence="7 11" id="KW-0378">Hydrolase</keyword>
<dbReference type="AlphaFoldDB" id="A0A481SAK2"/>
<dbReference type="CDD" id="cd00044">
    <property type="entry name" value="CysPc"/>
    <property type="match status" value="1"/>
</dbReference>
<evidence type="ECO:0000256" key="3">
    <source>
        <dbReference type="ARBA" id="ARBA00022670"/>
    </source>
</evidence>
<dbReference type="PANTHER" id="PTHR10183">
    <property type="entry name" value="CALPAIN"/>
    <property type="match status" value="1"/>
</dbReference>
<evidence type="ECO:0000256" key="7">
    <source>
        <dbReference type="ARBA" id="ARBA00022801"/>
    </source>
</evidence>
<protein>
    <submittedName>
        <fullName evidence="14">Calpain family cysteine protease</fullName>
    </submittedName>
</protein>
<dbReference type="InterPro" id="IPR001300">
    <property type="entry name" value="Peptidase_C2_calpain_cat"/>
</dbReference>
<evidence type="ECO:0000256" key="12">
    <source>
        <dbReference type="SAM" id="Phobius"/>
    </source>
</evidence>
<keyword evidence="12" id="KW-0812">Transmembrane</keyword>
<organism evidence="14">
    <name type="scientific">Philasterides dicentrarchi</name>
    <dbReference type="NCBI Taxonomy" id="282688"/>
    <lineage>
        <taxon>Eukaryota</taxon>
        <taxon>Sar</taxon>
        <taxon>Alveolata</taxon>
        <taxon>Ciliophora</taxon>
        <taxon>Intramacronucleata</taxon>
        <taxon>Oligohymenophorea</taxon>
        <taxon>Scuticociliatia</taxon>
        <taxon>Philasterida</taxon>
        <taxon>Philasteridae</taxon>
        <taxon>Philasterides</taxon>
    </lineage>
</organism>
<dbReference type="InterPro" id="IPR022684">
    <property type="entry name" value="Calpain_cysteine_protease"/>
</dbReference>
<name>A0A481SAK2_9CILI</name>
<evidence type="ECO:0000256" key="4">
    <source>
        <dbReference type="ARBA" id="ARBA00022723"/>
    </source>
</evidence>
<evidence type="ECO:0000256" key="8">
    <source>
        <dbReference type="ARBA" id="ARBA00022807"/>
    </source>
</evidence>
<dbReference type="GO" id="GO:0004198">
    <property type="term" value="F:calcium-dependent cysteine-type endopeptidase activity"/>
    <property type="evidence" value="ECO:0007669"/>
    <property type="project" value="InterPro"/>
</dbReference>
<comment type="similarity">
    <text evidence="1">Belongs to the peptidase C2 family.</text>
</comment>
<evidence type="ECO:0000256" key="11">
    <source>
        <dbReference type="PROSITE-ProRule" id="PRU00239"/>
    </source>
</evidence>
<dbReference type="InterPro" id="IPR038765">
    <property type="entry name" value="Papain-like_cys_pep_sf"/>
</dbReference>
<dbReference type="PANTHER" id="PTHR10183:SF379">
    <property type="entry name" value="CALPAIN-5"/>
    <property type="match status" value="1"/>
</dbReference>
<reference evidence="14" key="1">
    <citation type="submission" date="2018-06" db="EMBL/GenBank/DDBJ databases">
        <title>Proteases/peptidases in Philasterides dicentrarchi.</title>
        <authorList>
            <person name="Folgueira I."/>
            <person name="deFelipe A."/>
            <person name="Lamas J."/>
            <person name="Leiro J."/>
        </authorList>
    </citation>
    <scope>NUCLEOTIDE SEQUENCE</scope>
</reference>
<dbReference type="Pfam" id="PF00648">
    <property type="entry name" value="Peptidase_C2"/>
    <property type="match status" value="1"/>
</dbReference>
<keyword evidence="8 11" id="KW-0788">Thiol protease</keyword>
<dbReference type="EMBL" id="MH444700">
    <property type="protein sequence ID" value="QBH22547.1"/>
    <property type="molecule type" value="mRNA"/>
</dbReference>
<keyword evidence="6" id="KW-0863">Zinc-finger</keyword>
<proteinExistence type="evidence at transcript level"/>
<evidence type="ECO:0000256" key="2">
    <source>
        <dbReference type="ARBA" id="ARBA00022553"/>
    </source>
</evidence>
<keyword evidence="2" id="KW-0597">Phosphoprotein</keyword>
<dbReference type="Gene3D" id="3.90.70.10">
    <property type="entry name" value="Cysteine proteinases"/>
    <property type="match status" value="1"/>
</dbReference>
<keyword evidence="5" id="KW-0677">Repeat</keyword>
<feature type="domain" description="Calpain catalytic" evidence="13">
    <location>
        <begin position="58"/>
        <end position="362"/>
    </location>
</feature>
<keyword evidence="12" id="KW-0472">Membrane</keyword>
<accession>A0A481SAK2</accession>
<evidence type="ECO:0000313" key="14">
    <source>
        <dbReference type="EMBL" id="QBH22547.1"/>
    </source>
</evidence>
<keyword evidence="9" id="KW-0862">Zinc</keyword>
<feature type="transmembrane region" description="Helical" evidence="12">
    <location>
        <begin position="736"/>
        <end position="756"/>
    </location>
</feature>
<feature type="transmembrane region" description="Helical" evidence="12">
    <location>
        <begin position="776"/>
        <end position="794"/>
    </location>
</feature>
<feature type="active site" evidence="10 11">
    <location>
        <position position="124"/>
    </location>
</feature>
<dbReference type="FunFam" id="3.90.70.10:FF:000010">
    <property type="entry name" value="Calpain 15"/>
    <property type="match status" value="1"/>
</dbReference>
<evidence type="ECO:0000256" key="10">
    <source>
        <dbReference type="PIRSR" id="PIRSR622684-1"/>
    </source>
</evidence>
<evidence type="ECO:0000259" key="13">
    <source>
        <dbReference type="PROSITE" id="PS50203"/>
    </source>
</evidence>
<feature type="active site" evidence="10 11">
    <location>
        <position position="281"/>
    </location>
</feature>
<evidence type="ECO:0000256" key="5">
    <source>
        <dbReference type="ARBA" id="ARBA00022737"/>
    </source>
</evidence>
<dbReference type="PROSITE" id="PS50203">
    <property type="entry name" value="CALPAIN_CAT"/>
    <property type="match status" value="1"/>
</dbReference>
<dbReference type="GO" id="GO:0006508">
    <property type="term" value="P:proteolysis"/>
    <property type="evidence" value="ECO:0007669"/>
    <property type="project" value="UniProtKB-KW"/>
</dbReference>
<dbReference type="GO" id="GO:0008270">
    <property type="term" value="F:zinc ion binding"/>
    <property type="evidence" value="ECO:0007669"/>
    <property type="project" value="UniProtKB-KW"/>
</dbReference>
<evidence type="ECO:0000256" key="1">
    <source>
        <dbReference type="ARBA" id="ARBA00007623"/>
    </source>
</evidence>
<feature type="transmembrane region" description="Helical" evidence="12">
    <location>
        <begin position="691"/>
        <end position="724"/>
    </location>
</feature>
<keyword evidence="3 11" id="KW-0645">Protease</keyword>